<feature type="domain" description="Cytochrome c" evidence="10">
    <location>
        <begin position="476"/>
        <end position="553"/>
    </location>
</feature>
<feature type="signal peptide" evidence="9">
    <location>
        <begin position="1"/>
        <end position="21"/>
    </location>
</feature>
<keyword evidence="4 8" id="KW-0479">Metal-binding</keyword>
<reference evidence="12" key="1">
    <citation type="submission" date="2016-10" db="EMBL/GenBank/DDBJ databases">
        <authorList>
            <person name="Varghese N."/>
            <person name="Submissions S."/>
        </authorList>
    </citation>
    <scope>NUCLEOTIDE SEQUENCE [LARGE SCALE GENOMIC DNA]</scope>
    <source>
        <strain evidence="12">IBRC-M 10761</strain>
    </source>
</reference>
<dbReference type="GO" id="GO:0009055">
    <property type="term" value="F:electron transfer activity"/>
    <property type="evidence" value="ECO:0007669"/>
    <property type="project" value="InterPro"/>
</dbReference>
<dbReference type="AlphaFoldDB" id="A0A1H6ZBI0"/>
<dbReference type="InterPro" id="IPR002372">
    <property type="entry name" value="PQQ_rpt_dom"/>
</dbReference>
<organism evidence="11 12">
    <name type="scientific">Cyclobacterium xiamenense</name>
    <dbReference type="NCBI Taxonomy" id="1297121"/>
    <lineage>
        <taxon>Bacteria</taxon>
        <taxon>Pseudomonadati</taxon>
        <taxon>Bacteroidota</taxon>
        <taxon>Cytophagia</taxon>
        <taxon>Cytophagales</taxon>
        <taxon>Cyclobacteriaceae</taxon>
        <taxon>Cyclobacterium</taxon>
    </lineage>
</organism>
<dbReference type="PROSITE" id="PS51257">
    <property type="entry name" value="PROKAR_LIPOPROTEIN"/>
    <property type="match status" value="1"/>
</dbReference>
<evidence type="ECO:0000256" key="9">
    <source>
        <dbReference type="SAM" id="SignalP"/>
    </source>
</evidence>
<dbReference type="InterPro" id="IPR018391">
    <property type="entry name" value="PQQ_b-propeller_rpt"/>
</dbReference>
<gene>
    <name evidence="11" type="ORF">SAMN05192553_104279</name>
</gene>
<dbReference type="EMBL" id="FNZH01000004">
    <property type="protein sequence ID" value="SEJ49404.1"/>
    <property type="molecule type" value="Genomic_DNA"/>
</dbReference>
<dbReference type="OrthoDB" id="9794322at2"/>
<dbReference type="RefSeq" id="WP_092175582.1">
    <property type="nucleotide sequence ID" value="NZ_FNZH01000004.1"/>
</dbReference>
<dbReference type="SMART" id="SM00564">
    <property type="entry name" value="PQQ"/>
    <property type="match status" value="6"/>
</dbReference>
<evidence type="ECO:0000256" key="2">
    <source>
        <dbReference type="ARBA" id="ARBA00008156"/>
    </source>
</evidence>
<protein>
    <submittedName>
        <fullName evidence="11">Quinoprotein glucose dehydrogenase</fullName>
    </submittedName>
</protein>
<evidence type="ECO:0000256" key="4">
    <source>
        <dbReference type="ARBA" id="ARBA00022723"/>
    </source>
</evidence>
<dbReference type="GO" id="GO:0020037">
    <property type="term" value="F:heme binding"/>
    <property type="evidence" value="ECO:0007669"/>
    <property type="project" value="InterPro"/>
</dbReference>
<dbReference type="PROSITE" id="PS51007">
    <property type="entry name" value="CYTC"/>
    <property type="match status" value="1"/>
</dbReference>
<evidence type="ECO:0000256" key="1">
    <source>
        <dbReference type="ARBA" id="ARBA00001931"/>
    </source>
</evidence>
<proteinExistence type="inferred from homology"/>
<evidence type="ECO:0000256" key="3">
    <source>
        <dbReference type="ARBA" id="ARBA00022617"/>
    </source>
</evidence>
<feature type="chain" id="PRO_5011743049" evidence="9">
    <location>
        <begin position="22"/>
        <end position="711"/>
    </location>
</feature>
<dbReference type="GO" id="GO:0048038">
    <property type="term" value="F:quinone binding"/>
    <property type="evidence" value="ECO:0007669"/>
    <property type="project" value="InterPro"/>
</dbReference>
<dbReference type="GO" id="GO:0008876">
    <property type="term" value="F:quinoprotein glucose dehydrogenase activity"/>
    <property type="evidence" value="ECO:0007669"/>
    <property type="project" value="TreeGrafter"/>
</dbReference>
<dbReference type="Pfam" id="PF01011">
    <property type="entry name" value="PQQ"/>
    <property type="match status" value="2"/>
</dbReference>
<keyword evidence="3 8" id="KW-0349">Heme</keyword>
<comment type="cofactor">
    <cofactor evidence="1">
        <name>pyrroloquinoline quinone</name>
        <dbReference type="ChEBI" id="CHEBI:58442"/>
    </cofactor>
</comment>
<dbReference type="Pfam" id="PF13442">
    <property type="entry name" value="Cytochrome_CBB3"/>
    <property type="match status" value="1"/>
</dbReference>
<keyword evidence="6" id="KW-0560">Oxidoreductase</keyword>
<dbReference type="InterPro" id="IPR009056">
    <property type="entry name" value="Cyt_c-like_dom"/>
</dbReference>
<dbReference type="PANTHER" id="PTHR32303:SF4">
    <property type="entry name" value="QUINOPROTEIN GLUCOSE DEHYDROGENASE"/>
    <property type="match status" value="1"/>
</dbReference>
<name>A0A1H6ZBI0_9BACT</name>
<evidence type="ECO:0000256" key="5">
    <source>
        <dbReference type="ARBA" id="ARBA00022729"/>
    </source>
</evidence>
<dbReference type="STRING" id="1416801.SAMN05192553_104279"/>
<dbReference type="InterPro" id="IPR036909">
    <property type="entry name" value="Cyt_c-like_dom_sf"/>
</dbReference>
<keyword evidence="12" id="KW-1185">Reference proteome</keyword>
<dbReference type="PANTHER" id="PTHR32303">
    <property type="entry name" value="QUINOPROTEIN ALCOHOL DEHYDROGENASE (CYTOCHROME C)"/>
    <property type="match status" value="1"/>
</dbReference>
<evidence type="ECO:0000256" key="6">
    <source>
        <dbReference type="ARBA" id="ARBA00023002"/>
    </source>
</evidence>
<evidence type="ECO:0000313" key="12">
    <source>
        <dbReference type="Proteomes" id="UP000199403"/>
    </source>
</evidence>
<dbReference type="GO" id="GO:0046872">
    <property type="term" value="F:metal ion binding"/>
    <property type="evidence" value="ECO:0007669"/>
    <property type="project" value="UniProtKB-KW"/>
</dbReference>
<dbReference type="Gene3D" id="1.10.760.10">
    <property type="entry name" value="Cytochrome c-like domain"/>
    <property type="match status" value="1"/>
</dbReference>
<accession>A0A1H6ZBI0</accession>
<dbReference type="GO" id="GO:0016020">
    <property type="term" value="C:membrane"/>
    <property type="evidence" value="ECO:0007669"/>
    <property type="project" value="InterPro"/>
</dbReference>
<comment type="similarity">
    <text evidence="2">Belongs to the bacterial PQQ dehydrogenase family.</text>
</comment>
<keyword evidence="5 9" id="KW-0732">Signal</keyword>
<dbReference type="CDD" id="cd10280">
    <property type="entry name" value="PQQ_mGDH"/>
    <property type="match status" value="1"/>
</dbReference>
<evidence type="ECO:0000256" key="8">
    <source>
        <dbReference type="PROSITE-ProRule" id="PRU00433"/>
    </source>
</evidence>
<keyword evidence="7 8" id="KW-0408">Iron</keyword>
<dbReference type="SUPFAM" id="SSF50998">
    <property type="entry name" value="Quinoprotein alcohol dehydrogenase-like"/>
    <property type="match status" value="1"/>
</dbReference>
<dbReference type="Proteomes" id="UP000199403">
    <property type="component" value="Unassembled WGS sequence"/>
</dbReference>
<dbReference type="SUPFAM" id="SSF46626">
    <property type="entry name" value="Cytochrome c"/>
    <property type="match status" value="1"/>
</dbReference>
<evidence type="ECO:0000313" key="11">
    <source>
        <dbReference type="EMBL" id="SEJ49404.1"/>
    </source>
</evidence>
<dbReference type="InterPro" id="IPR017511">
    <property type="entry name" value="PQQ_mDH"/>
</dbReference>
<dbReference type="InterPro" id="IPR011047">
    <property type="entry name" value="Quinoprotein_ADH-like_sf"/>
</dbReference>
<evidence type="ECO:0000256" key="7">
    <source>
        <dbReference type="ARBA" id="ARBA00023004"/>
    </source>
</evidence>
<evidence type="ECO:0000259" key="10">
    <source>
        <dbReference type="PROSITE" id="PS51007"/>
    </source>
</evidence>
<sequence>MNILKMRIFGFWSMAVSVLLSCQTSPSVNQGAGEDWPVYLGSKGSSQYSTLNQINKSTVKGLALAWEYRTGDLGEKGNTQIQCNPLIIDGVLYGTSPRLKAFAVDAATGKERWEFDPNKTFEIGGSVNRGMMFWESGEETRLFYSAGPYLFALDPKNGELIPEFGDGGKVSLNEGLGDWARDRYVISSTPGVIYKNKLILGTRVSENSDAAPGYIRAFDVRTGKVDWVFHTIPKPGEYGHDTWPEGAHESAGGANSWAGMSLDEANGMVYIPTGSAAFDFWGGNRLGENLFANSLIALNAETGERIWHYQTVRHDVWDRDLPAPPNLVTIKKENREIPAVAQITKTGRVFVFDRATGEPIYPIEEVPVPPSSLEGEEVWDSQPLPLVPPPFSRQVFTEEEVTNISPEAEAYVRERIQSLKFGHTFTPPSSEGTVIFPGFDGGGEWGGAAYDQESGCLYVNANEMPWILTMVPTLGASVSLGKSAYVTHCGMCHGPQRDGDPSGAFPSLLEVGERLTKEEIGSIIAKGKGRMPAFQHLKPETSEALVNYLLEPENIQDSHNRGAESNLSAVPYTTTGYNRFFDQEGYPAVKPPWGTLNAIDLNKGSIAWTVPLGEFPELTARGIPQTGTENYGGPVVTAGGLVFIAASKDEYFRAFDKETGEELWKYKLPAGGYATPAVYAVDGKQYVVIAAGGGKMGTPSGDYYLAFSLNE</sequence>
<dbReference type="Gene3D" id="2.140.10.10">
    <property type="entry name" value="Quinoprotein alcohol dehydrogenase-like superfamily"/>
    <property type="match status" value="2"/>
</dbReference>